<evidence type="ECO:0000256" key="1">
    <source>
        <dbReference type="ARBA" id="ARBA00006217"/>
    </source>
</evidence>
<dbReference type="SUPFAM" id="SSF53056">
    <property type="entry name" value="beta-carbonic anhydrase, cab"/>
    <property type="match status" value="1"/>
</dbReference>
<dbReference type="EMBL" id="SKFG01000001">
    <property type="protein sequence ID" value="TCZ81075.1"/>
    <property type="molecule type" value="Genomic_DNA"/>
</dbReference>
<accession>A0A4R4ERB0</accession>
<dbReference type="CDD" id="cd03379">
    <property type="entry name" value="beta_CA_cladeD"/>
    <property type="match status" value="1"/>
</dbReference>
<dbReference type="EC" id="4.2.1.1" evidence="2"/>
<dbReference type="Gene3D" id="3.40.1050.10">
    <property type="entry name" value="Carbonic anhydrase"/>
    <property type="match status" value="1"/>
</dbReference>
<name>A0A4R4ERB0_9BACL</name>
<reference evidence="7 8" key="1">
    <citation type="submission" date="2019-03" db="EMBL/GenBank/DDBJ databases">
        <authorList>
            <person name="Kim M.K.M."/>
        </authorList>
    </citation>
    <scope>NUCLEOTIDE SEQUENCE [LARGE SCALE GENOMIC DNA]</scope>
    <source>
        <strain evidence="7 8">18JY21-1</strain>
    </source>
</reference>
<dbReference type="AlphaFoldDB" id="A0A4R4ERB0"/>
<evidence type="ECO:0000313" key="7">
    <source>
        <dbReference type="EMBL" id="TCZ81075.1"/>
    </source>
</evidence>
<dbReference type="GO" id="GO:0004089">
    <property type="term" value="F:carbonate dehydratase activity"/>
    <property type="evidence" value="ECO:0007669"/>
    <property type="project" value="UniProtKB-EC"/>
</dbReference>
<feature type="binding site" evidence="6">
    <location>
        <position position="40"/>
    </location>
    <ligand>
        <name>Zn(2+)</name>
        <dbReference type="ChEBI" id="CHEBI:29105"/>
    </ligand>
</feature>
<evidence type="ECO:0000256" key="2">
    <source>
        <dbReference type="ARBA" id="ARBA00012925"/>
    </source>
</evidence>
<dbReference type="Proteomes" id="UP000295418">
    <property type="component" value="Unassembled WGS sequence"/>
</dbReference>
<dbReference type="InterPro" id="IPR036874">
    <property type="entry name" value="Carbonic_anhydrase_sf"/>
</dbReference>
<feature type="binding site" evidence="6">
    <location>
        <position position="96"/>
    </location>
    <ligand>
        <name>Zn(2+)</name>
        <dbReference type="ChEBI" id="CHEBI:29105"/>
    </ligand>
</feature>
<dbReference type="OrthoDB" id="9792260at2"/>
<comment type="cofactor">
    <cofactor evidence="6">
        <name>Zn(2+)</name>
        <dbReference type="ChEBI" id="CHEBI:29105"/>
    </cofactor>
    <text evidence="6">Binds 1 zinc ion per subunit.</text>
</comment>
<keyword evidence="8" id="KW-1185">Reference proteome</keyword>
<feature type="binding site" evidence="6">
    <location>
        <position position="99"/>
    </location>
    <ligand>
        <name>Zn(2+)</name>
        <dbReference type="ChEBI" id="CHEBI:29105"/>
    </ligand>
</feature>
<evidence type="ECO:0000256" key="5">
    <source>
        <dbReference type="ARBA" id="ARBA00048348"/>
    </source>
</evidence>
<keyword evidence="3 6" id="KW-0479">Metal-binding</keyword>
<dbReference type="SMART" id="SM00947">
    <property type="entry name" value="Pro_CA"/>
    <property type="match status" value="1"/>
</dbReference>
<dbReference type="InterPro" id="IPR001765">
    <property type="entry name" value="Carbonic_anhydrase"/>
</dbReference>
<evidence type="ECO:0000256" key="6">
    <source>
        <dbReference type="PIRSR" id="PIRSR601765-1"/>
    </source>
</evidence>
<gene>
    <name evidence="7" type="ORF">E0485_01985</name>
</gene>
<evidence type="ECO:0000256" key="4">
    <source>
        <dbReference type="ARBA" id="ARBA00022833"/>
    </source>
</evidence>
<keyword evidence="4 6" id="KW-0862">Zinc</keyword>
<comment type="caution">
    <text evidence="7">The sequence shown here is derived from an EMBL/GenBank/DDBJ whole genome shotgun (WGS) entry which is preliminary data.</text>
</comment>
<dbReference type="RefSeq" id="WP_132416008.1">
    <property type="nucleotide sequence ID" value="NZ_SKFG01000001.1"/>
</dbReference>
<comment type="catalytic activity">
    <reaction evidence="5">
        <text>hydrogencarbonate + H(+) = CO2 + H2O</text>
        <dbReference type="Rhea" id="RHEA:10748"/>
        <dbReference type="ChEBI" id="CHEBI:15377"/>
        <dbReference type="ChEBI" id="CHEBI:15378"/>
        <dbReference type="ChEBI" id="CHEBI:16526"/>
        <dbReference type="ChEBI" id="CHEBI:17544"/>
        <dbReference type="EC" id="4.2.1.1"/>
    </reaction>
</comment>
<organism evidence="7 8">
    <name type="scientific">Paenibacillus albiflavus</name>
    <dbReference type="NCBI Taxonomy" id="2545760"/>
    <lineage>
        <taxon>Bacteria</taxon>
        <taxon>Bacillati</taxon>
        <taxon>Bacillota</taxon>
        <taxon>Bacilli</taxon>
        <taxon>Bacillales</taxon>
        <taxon>Paenibacillaceae</taxon>
        <taxon>Paenibacillus</taxon>
    </lineage>
</organism>
<feature type="binding site" evidence="6">
    <location>
        <position position="38"/>
    </location>
    <ligand>
        <name>Zn(2+)</name>
        <dbReference type="ChEBI" id="CHEBI:29105"/>
    </ligand>
</feature>
<protein>
    <recommendedName>
        <fullName evidence="2">carbonic anhydrase</fullName>
        <ecNumber evidence="2">4.2.1.1</ecNumber>
    </recommendedName>
</protein>
<evidence type="ECO:0000313" key="8">
    <source>
        <dbReference type="Proteomes" id="UP000295418"/>
    </source>
</evidence>
<evidence type="ECO:0000256" key="3">
    <source>
        <dbReference type="ARBA" id="ARBA00022723"/>
    </source>
</evidence>
<proteinExistence type="inferred from homology"/>
<comment type="similarity">
    <text evidence="1">Belongs to the beta-class carbonic anhydrase family.</text>
</comment>
<dbReference type="PANTHER" id="PTHR43175">
    <property type="entry name" value="CARBONIC ANHYDRASE"/>
    <property type="match status" value="1"/>
</dbReference>
<dbReference type="GO" id="GO:0008270">
    <property type="term" value="F:zinc ion binding"/>
    <property type="evidence" value="ECO:0007669"/>
    <property type="project" value="InterPro"/>
</dbReference>
<dbReference type="PANTHER" id="PTHR43175:SF3">
    <property type="entry name" value="CARBON DISULFIDE HYDROLASE"/>
    <property type="match status" value="1"/>
</dbReference>
<dbReference type="Pfam" id="PF00484">
    <property type="entry name" value="Pro_CA"/>
    <property type="match status" value="1"/>
</dbReference>
<sequence length="188" mass="21035">MSRLSTILDFNQSFVENKEYEQFKTDKFPNKKICILTCMDTRLVELLPKAMNFRNGDAIIVKSAGAVVSQPFGAVMRSIIVAIYEMNVEEVYVIGHNDCGMTALNSSRVLDKIKANGISDEVLQTINNSGIKLNKWLTGFEQIEDGVIKSVRKIRNHPLVPAHIPIHGMVINSETGKLNLLCEDCHND</sequence>